<evidence type="ECO:0000256" key="1">
    <source>
        <dbReference type="SAM" id="MobiDB-lite"/>
    </source>
</evidence>
<reference evidence="3" key="1">
    <citation type="submission" date="2016-11" db="UniProtKB">
        <authorList>
            <consortium name="WormBaseParasite"/>
        </authorList>
    </citation>
    <scope>IDENTIFICATION</scope>
</reference>
<protein>
    <submittedName>
        <fullName evidence="3">Membrane associated ring-CH-type finger 10</fullName>
    </submittedName>
</protein>
<evidence type="ECO:0000313" key="3">
    <source>
        <dbReference type="WBParaSite" id="L893_g19151.t1"/>
    </source>
</evidence>
<proteinExistence type="predicted"/>
<keyword evidence="2" id="KW-1185">Reference proteome</keyword>
<feature type="region of interest" description="Disordered" evidence="1">
    <location>
        <begin position="1"/>
        <end position="32"/>
    </location>
</feature>
<feature type="compositionally biased region" description="Polar residues" evidence="1">
    <location>
        <begin position="161"/>
        <end position="173"/>
    </location>
</feature>
<feature type="region of interest" description="Disordered" evidence="1">
    <location>
        <begin position="161"/>
        <end position="182"/>
    </location>
</feature>
<accession>A0A1I7YSW8</accession>
<dbReference type="WBParaSite" id="L893_g19151.t1">
    <property type="protein sequence ID" value="L893_g19151.t1"/>
    <property type="gene ID" value="L893_g19151"/>
</dbReference>
<feature type="region of interest" description="Disordered" evidence="1">
    <location>
        <begin position="62"/>
        <end position="104"/>
    </location>
</feature>
<dbReference type="AlphaFoldDB" id="A0A1I7YSW8"/>
<sequence>MSQLKRWLSKKEKSDRMNCTVGGPDVSSRRRSGAFSWLAKKKRSRSVNLELESTFAEDVTIQSPSPRVAQADPRADNSDLFVNEQRKKSTEEEPRRTTHLKRWFSKKGKTDRVNCTIGGTEASSGSKSSAFGWLTKKKRSQSFHIGSTYTGNVTAVSSSFLDESQTGSRSSPARWSLRSKKTQSLSKKGYTGNSTFSGLETKSSAFGWFKKEKRTRSDDFGLDLSAFANLTLDDDSEVLTHDKKKGFRSRKAFTLNSTISGLEASSSKKRNWLAKKKRSRSVDFQFDSTYLGGSPTIESALEIESRVLQDGPRGDDSGVFLNGQSPRGEELSPTIQQSMPPLEAEEVYARIKIDFSADIKRLCEGEDDYNF</sequence>
<evidence type="ECO:0000313" key="2">
    <source>
        <dbReference type="Proteomes" id="UP000095287"/>
    </source>
</evidence>
<feature type="compositionally biased region" description="Basic and acidic residues" evidence="1">
    <location>
        <begin position="84"/>
        <end position="96"/>
    </location>
</feature>
<name>A0A1I7YSW8_9BILA</name>
<dbReference type="Proteomes" id="UP000095287">
    <property type="component" value="Unplaced"/>
</dbReference>
<organism evidence="2 3">
    <name type="scientific">Steinernema glaseri</name>
    <dbReference type="NCBI Taxonomy" id="37863"/>
    <lineage>
        <taxon>Eukaryota</taxon>
        <taxon>Metazoa</taxon>
        <taxon>Ecdysozoa</taxon>
        <taxon>Nematoda</taxon>
        <taxon>Chromadorea</taxon>
        <taxon>Rhabditida</taxon>
        <taxon>Tylenchina</taxon>
        <taxon>Panagrolaimomorpha</taxon>
        <taxon>Strongyloidoidea</taxon>
        <taxon>Steinernematidae</taxon>
        <taxon>Steinernema</taxon>
    </lineage>
</organism>